<sequence length="723" mass="80568">MNSERNSHPWLLASAARFNESDEGGLNLGQIIAVIRRKAVLIAGITLGVAALAGLKAITDDPIYQGQFEILIEPETIESKVISSANRDTISDKGIDTVQEDEVKLKILKSPEVMAPIVKQLQALYPKITYESLFNDVNITTKGEKTLILTVSYQNKDPKQVKTVLDTVSKAYLDYSLNTRQTGIRRGIDFVEGQLPQLQESVAVQQQRLQKIRQQNNIIDPEVKGQQLSTLIGSFEQQQLQTQLELNEAKALYASMQQELTRQEASSVALAALAENTRYQNLLNQLLEIDSQMAKSSALLLEESAEMKTLKQQRQNLLPLLRREGLRVARETSNRIQQLETRNKLLTQTLDRLNRDVKQLSLVLRQYNDIQRELEIATENLNQFLSKREGLKIDAAQKELPWRLLTPPPEELVPVSISLRKNLLLGAILGLLLGLGAALASDKLSNLLYTSQEVKEVAKLPILGVIPFERVLEKWSPLEERSAPIDGPARVLMPSDRNGKSQAFSVSPAFLEAFRFLYTNIRLLKSNPPIQSLVVSSASSEDGKSTVALYLAQTAASMGQRVLLVDVDLRYPSLHERLMLSNQQGVSDILSSETLDFNHAIQRSPLEDNLYILTSGSIPADPTRFLASVKMQELMERLQAAFDLVIYKASSLSEFADPYLLANHTNGILLVAGLGKLKRPVLEHALDELRISGTPILGVVANMARNSMSASRREELTKERVAY</sequence>
<feature type="coiled-coil region" evidence="9">
    <location>
        <begin position="329"/>
        <end position="387"/>
    </location>
</feature>
<evidence type="ECO:0000259" key="10">
    <source>
        <dbReference type="Pfam" id="PF01656"/>
    </source>
</evidence>
<evidence type="ECO:0000256" key="8">
    <source>
        <dbReference type="ARBA" id="ARBA00023136"/>
    </source>
</evidence>
<gene>
    <name evidence="12" type="ORF">NIES593_11215</name>
</gene>
<keyword evidence="7" id="KW-1133">Transmembrane helix</keyword>
<dbReference type="NCBIfam" id="TIGR01007">
    <property type="entry name" value="eps_fam"/>
    <property type="match status" value="1"/>
</dbReference>
<keyword evidence="3" id="KW-1003">Cell membrane</keyword>
<evidence type="ECO:0000256" key="1">
    <source>
        <dbReference type="ARBA" id="ARBA00004651"/>
    </source>
</evidence>
<evidence type="ECO:0000256" key="6">
    <source>
        <dbReference type="ARBA" id="ARBA00022840"/>
    </source>
</evidence>
<dbReference type="PANTHER" id="PTHR32309:SF13">
    <property type="entry name" value="FERRIC ENTEROBACTIN TRANSPORT PROTEIN FEPE"/>
    <property type="match status" value="1"/>
</dbReference>
<comment type="caution">
    <text evidence="12">The sequence shown here is derived from an EMBL/GenBank/DDBJ whole genome shotgun (WGS) entry which is preliminary data.</text>
</comment>
<dbReference type="OrthoDB" id="580971at2"/>
<keyword evidence="13" id="KW-1185">Reference proteome</keyword>
<keyword evidence="4" id="KW-0812">Transmembrane</keyword>
<evidence type="ECO:0000259" key="11">
    <source>
        <dbReference type="Pfam" id="PF02706"/>
    </source>
</evidence>
<dbReference type="PANTHER" id="PTHR32309">
    <property type="entry name" value="TYROSINE-PROTEIN KINASE"/>
    <property type="match status" value="1"/>
</dbReference>
<protein>
    <submittedName>
        <fullName evidence="12">Capsular biosynthesis protein</fullName>
    </submittedName>
</protein>
<accession>A0A1U7HHG1</accession>
<evidence type="ECO:0000256" key="4">
    <source>
        <dbReference type="ARBA" id="ARBA00022692"/>
    </source>
</evidence>
<feature type="domain" description="CobQ/CobB/MinD/ParA nucleotide binding" evidence="10">
    <location>
        <begin position="534"/>
        <end position="715"/>
    </location>
</feature>
<evidence type="ECO:0000256" key="9">
    <source>
        <dbReference type="SAM" id="Coils"/>
    </source>
</evidence>
<reference evidence="12 13" key="1">
    <citation type="submission" date="2016-11" db="EMBL/GenBank/DDBJ databases">
        <title>Draft Genome Sequences of Nine Cyanobacterial Strains from Diverse Habitats.</title>
        <authorList>
            <person name="Zhu T."/>
            <person name="Hou S."/>
            <person name="Lu X."/>
            <person name="Hess W.R."/>
        </authorList>
    </citation>
    <scope>NUCLEOTIDE SEQUENCE [LARGE SCALE GENOMIC DNA]</scope>
    <source>
        <strain evidence="12 13">NIES-593</strain>
    </source>
</reference>
<dbReference type="CDD" id="cd05387">
    <property type="entry name" value="BY-kinase"/>
    <property type="match status" value="1"/>
</dbReference>
<comment type="similarity">
    <text evidence="2">Belongs to the CpsC/CapA family.</text>
</comment>
<dbReference type="SUPFAM" id="SSF52540">
    <property type="entry name" value="P-loop containing nucleoside triphosphate hydrolases"/>
    <property type="match status" value="1"/>
</dbReference>
<dbReference type="STRING" id="1921803.NIES593_11215"/>
<evidence type="ECO:0000313" key="13">
    <source>
        <dbReference type="Proteomes" id="UP000186868"/>
    </source>
</evidence>
<dbReference type="Proteomes" id="UP000186868">
    <property type="component" value="Unassembled WGS sequence"/>
</dbReference>
<dbReference type="InterPro" id="IPR050445">
    <property type="entry name" value="Bact_polysacc_biosynth/exp"/>
</dbReference>
<proteinExistence type="inferred from homology"/>
<keyword evidence="5" id="KW-0547">Nucleotide-binding</keyword>
<dbReference type="Pfam" id="PF02706">
    <property type="entry name" value="Wzz"/>
    <property type="match status" value="1"/>
</dbReference>
<dbReference type="Gene3D" id="3.40.50.300">
    <property type="entry name" value="P-loop containing nucleotide triphosphate hydrolases"/>
    <property type="match status" value="1"/>
</dbReference>
<dbReference type="GO" id="GO:0005886">
    <property type="term" value="C:plasma membrane"/>
    <property type="evidence" value="ECO:0007669"/>
    <property type="project" value="UniProtKB-SubCell"/>
</dbReference>
<dbReference type="GO" id="GO:0004713">
    <property type="term" value="F:protein tyrosine kinase activity"/>
    <property type="evidence" value="ECO:0007669"/>
    <property type="project" value="TreeGrafter"/>
</dbReference>
<keyword evidence="8" id="KW-0472">Membrane</keyword>
<evidence type="ECO:0000256" key="7">
    <source>
        <dbReference type="ARBA" id="ARBA00022989"/>
    </source>
</evidence>
<evidence type="ECO:0000256" key="3">
    <source>
        <dbReference type="ARBA" id="ARBA00022475"/>
    </source>
</evidence>
<dbReference type="AlphaFoldDB" id="A0A1U7HHG1"/>
<feature type="domain" description="Polysaccharide chain length determinant N-terminal" evidence="11">
    <location>
        <begin position="26"/>
        <end position="121"/>
    </location>
</feature>
<organism evidence="12 13">
    <name type="scientific">Hydrococcus rivularis NIES-593</name>
    <dbReference type="NCBI Taxonomy" id="1921803"/>
    <lineage>
        <taxon>Bacteria</taxon>
        <taxon>Bacillati</taxon>
        <taxon>Cyanobacteriota</taxon>
        <taxon>Cyanophyceae</taxon>
        <taxon>Pleurocapsales</taxon>
        <taxon>Hydrococcaceae</taxon>
        <taxon>Hydrococcus</taxon>
    </lineage>
</organism>
<name>A0A1U7HHG1_9CYAN</name>
<comment type="subcellular location">
    <subcellularLocation>
        <location evidence="1">Cell membrane</location>
        <topology evidence="1">Multi-pass membrane protein</topology>
    </subcellularLocation>
</comment>
<dbReference type="InterPro" id="IPR005702">
    <property type="entry name" value="Wzc-like_C"/>
</dbReference>
<evidence type="ECO:0000256" key="5">
    <source>
        <dbReference type="ARBA" id="ARBA00022741"/>
    </source>
</evidence>
<dbReference type="GO" id="GO:0005524">
    <property type="term" value="F:ATP binding"/>
    <property type="evidence" value="ECO:0007669"/>
    <property type="project" value="UniProtKB-KW"/>
</dbReference>
<dbReference type="InterPro" id="IPR027417">
    <property type="entry name" value="P-loop_NTPase"/>
</dbReference>
<dbReference type="InterPro" id="IPR002586">
    <property type="entry name" value="CobQ/CobB/MinD/ParA_Nub-bd_dom"/>
</dbReference>
<dbReference type="RefSeq" id="WP_073599658.1">
    <property type="nucleotide sequence ID" value="NZ_MRCB01000011.1"/>
</dbReference>
<keyword evidence="6" id="KW-0067">ATP-binding</keyword>
<dbReference type="Pfam" id="PF01656">
    <property type="entry name" value="CbiA"/>
    <property type="match status" value="1"/>
</dbReference>
<keyword evidence="9" id="KW-0175">Coiled coil</keyword>
<evidence type="ECO:0000313" key="12">
    <source>
        <dbReference type="EMBL" id="OKH23026.1"/>
    </source>
</evidence>
<dbReference type="InterPro" id="IPR003856">
    <property type="entry name" value="LPS_length_determ_N"/>
</dbReference>
<evidence type="ECO:0000256" key="2">
    <source>
        <dbReference type="ARBA" id="ARBA00006683"/>
    </source>
</evidence>
<dbReference type="EMBL" id="MRCB01000011">
    <property type="protein sequence ID" value="OKH23026.1"/>
    <property type="molecule type" value="Genomic_DNA"/>
</dbReference>